<protein>
    <submittedName>
        <fullName evidence="2">Predicted transglutaminase-like cysteine proteinase</fullName>
    </submittedName>
</protein>
<feature type="chain" id="PRO_5011770564" evidence="1">
    <location>
        <begin position="22"/>
        <end position="196"/>
    </location>
</feature>
<reference evidence="2 3" key="1">
    <citation type="submission" date="2016-10" db="EMBL/GenBank/DDBJ databases">
        <authorList>
            <person name="de Groot N.N."/>
        </authorList>
    </citation>
    <scope>NUCLEOTIDE SEQUENCE [LARGE SCALE GENOMIC DNA]</scope>
    <source>
        <strain evidence="3">L7-484,KACC 16230,DSM 25025</strain>
    </source>
</reference>
<dbReference type="PANTHER" id="PTHR39327:SF1">
    <property type="entry name" value="BLR5470 PROTEIN"/>
    <property type="match status" value="1"/>
</dbReference>
<evidence type="ECO:0000313" key="3">
    <source>
        <dbReference type="Proteomes" id="UP000198793"/>
    </source>
</evidence>
<name>A0A1H0JMR1_9HYPH</name>
<dbReference type="InterPro" id="IPR010319">
    <property type="entry name" value="Transglutaminase-like_Cys_pept"/>
</dbReference>
<dbReference type="EMBL" id="FNIT01000006">
    <property type="protein sequence ID" value="SDO44812.1"/>
    <property type="molecule type" value="Genomic_DNA"/>
</dbReference>
<keyword evidence="3" id="KW-1185">Reference proteome</keyword>
<evidence type="ECO:0000313" key="2">
    <source>
        <dbReference type="EMBL" id="SDO44812.1"/>
    </source>
</evidence>
<dbReference type="Proteomes" id="UP000198793">
    <property type="component" value="Unassembled WGS sequence"/>
</dbReference>
<dbReference type="AlphaFoldDB" id="A0A1H0JMR1"/>
<evidence type="ECO:0000256" key="1">
    <source>
        <dbReference type="SAM" id="SignalP"/>
    </source>
</evidence>
<keyword evidence="1" id="KW-0732">Signal</keyword>
<proteinExistence type="predicted"/>
<dbReference type="STRING" id="1166073.SAMN05192530_106265"/>
<feature type="signal peptide" evidence="1">
    <location>
        <begin position="1"/>
        <end position="21"/>
    </location>
</feature>
<dbReference type="Pfam" id="PF06035">
    <property type="entry name" value="Peptidase_C93"/>
    <property type="match status" value="1"/>
</dbReference>
<sequence length="196" mass="22018">MKRLSIAVLIAIVAGFSTANAASVSMTVRGATSQPVGHYDFCKRTPQECTVTERSGPIAVTEKVWETIVEINNAVNVGITPRTDEEIYGVAEYWAYPTTEGDCEDFALLKQYMLEREGFPRSAMVLTVVRQQNGDGHAVLTLRTDRGDLILDNLDRRVLDWTQTTYHYLKRQSETDASRWVSIDDDRDLLVGSVQR</sequence>
<organism evidence="2 3">
    <name type="scientific">Aureimonas jatrophae</name>
    <dbReference type="NCBI Taxonomy" id="1166073"/>
    <lineage>
        <taxon>Bacteria</taxon>
        <taxon>Pseudomonadati</taxon>
        <taxon>Pseudomonadota</taxon>
        <taxon>Alphaproteobacteria</taxon>
        <taxon>Hyphomicrobiales</taxon>
        <taxon>Aurantimonadaceae</taxon>
        <taxon>Aureimonas</taxon>
    </lineage>
</organism>
<accession>A0A1H0JMR1</accession>
<dbReference type="PANTHER" id="PTHR39327">
    <property type="match status" value="1"/>
</dbReference>
<dbReference type="Gene3D" id="3.10.620.30">
    <property type="match status" value="1"/>
</dbReference>
<gene>
    <name evidence="2" type="ORF">SAMN05192530_106265</name>
</gene>